<gene>
    <name evidence="11" type="ORF">SNE40_008524</name>
</gene>
<protein>
    <recommendedName>
        <fullName evidence="6">Acetylserotonin O-methyltransferase</fullName>
        <ecNumber evidence="5">2.1.1.4</ecNumber>
    </recommendedName>
    <alternativeName>
        <fullName evidence="7">Hydroxyindole O-methyltransferase</fullName>
    </alternativeName>
</protein>
<dbReference type="Proteomes" id="UP001347796">
    <property type="component" value="Unassembled WGS sequence"/>
</dbReference>
<evidence type="ECO:0000256" key="8">
    <source>
        <dbReference type="PIRSR" id="PIRSR005739-1"/>
    </source>
</evidence>
<dbReference type="InterPro" id="IPR029063">
    <property type="entry name" value="SAM-dependent_MTases_sf"/>
</dbReference>
<dbReference type="InterPro" id="IPR036388">
    <property type="entry name" value="WH-like_DNA-bd_sf"/>
</dbReference>
<dbReference type="SUPFAM" id="SSF46785">
    <property type="entry name" value="Winged helix' DNA-binding domain"/>
    <property type="match status" value="1"/>
</dbReference>
<dbReference type="GO" id="GO:0046983">
    <property type="term" value="F:protein dimerization activity"/>
    <property type="evidence" value="ECO:0007669"/>
    <property type="project" value="InterPro"/>
</dbReference>
<dbReference type="PIRSF" id="PIRSF005739">
    <property type="entry name" value="O-mtase"/>
    <property type="match status" value="1"/>
</dbReference>
<dbReference type="CDD" id="cd02440">
    <property type="entry name" value="AdoMet_MTases"/>
    <property type="match status" value="1"/>
</dbReference>
<organism evidence="11 12">
    <name type="scientific">Patella caerulea</name>
    <name type="common">Rayed Mediterranean limpet</name>
    <dbReference type="NCBI Taxonomy" id="87958"/>
    <lineage>
        <taxon>Eukaryota</taxon>
        <taxon>Metazoa</taxon>
        <taxon>Spiralia</taxon>
        <taxon>Lophotrochozoa</taxon>
        <taxon>Mollusca</taxon>
        <taxon>Gastropoda</taxon>
        <taxon>Patellogastropoda</taxon>
        <taxon>Patelloidea</taxon>
        <taxon>Patellidae</taxon>
        <taxon>Patella</taxon>
    </lineage>
</organism>
<dbReference type="PANTHER" id="PTHR43712">
    <property type="entry name" value="PUTATIVE (AFU_ORTHOLOGUE AFUA_4G14580)-RELATED"/>
    <property type="match status" value="1"/>
</dbReference>
<dbReference type="InterPro" id="IPR036390">
    <property type="entry name" value="WH_DNA-bd_sf"/>
</dbReference>
<dbReference type="GO" id="GO:0032259">
    <property type="term" value="P:methylation"/>
    <property type="evidence" value="ECO:0007669"/>
    <property type="project" value="UniProtKB-KW"/>
</dbReference>
<feature type="domain" description="O-methyltransferase C-terminal" evidence="9">
    <location>
        <begin position="197"/>
        <end position="368"/>
    </location>
</feature>
<keyword evidence="3" id="KW-0949">S-adenosyl-L-methionine</keyword>
<dbReference type="Pfam" id="PF00891">
    <property type="entry name" value="Methyltransf_2"/>
    <property type="match status" value="1"/>
</dbReference>
<dbReference type="Gene3D" id="1.10.10.10">
    <property type="entry name" value="Winged helix-like DNA-binding domain superfamily/Winged helix DNA-binding domain"/>
    <property type="match status" value="1"/>
</dbReference>
<evidence type="ECO:0000259" key="9">
    <source>
        <dbReference type="Pfam" id="PF00891"/>
    </source>
</evidence>
<evidence type="ECO:0000313" key="12">
    <source>
        <dbReference type="Proteomes" id="UP001347796"/>
    </source>
</evidence>
<dbReference type="InterPro" id="IPR016461">
    <property type="entry name" value="COMT-like"/>
</dbReference>
<accession>A0AAN8QAG7</accession>
<comment type="function">
    <text evidence="4">Catalyzes the transfer of a methyl group onto N-acetylserotonin, producing melatonin (N-acetyl-5-methoxytryptamine).</text>
</comment>
<dbReference type="EMBL" id="JAZGQO010000006">
    <property type="protein sequence ID" value="KAK6186495.1"/>
    <property type="molecule type" value="Genomic_DNA"/>
</dbReference>
<feature type="active site" description="Proton acceptor" evidence="8">
    <location>
        <position position="296"/>
    </location>
</feature>
<keyword evidence="2" id="KW-0808">Transferase</keyword>
<reference evidence="11 12" key="1">
    <citation type="submission" date="2024-01" db="EMBL/GenBank/DDBJ databases">
        <title>The genome of the rayed Mediterranean limpet Patella caerulea (Linnaeus, 1758).</title>
        <authorList>
            <person name="Anh-Thu Weber A."/>
            <person name="Halstead-Nussloch G."/>
        </authorList>
    </citation>
    <scope>NUCLEOTIDE SEQUENCE [LARGE SCALE GENOMIC DNA]</scope>
    <source>
        <strain evidence="11">AATW-2023a</strain>
        <tissue evidence="11">Whole specimen</tissue>
    </source>
</reference>
<dbReference type="PANTHER" id="PTHR43712:SF2">
    <property type="entry name" value="O-METHYLTRANSFERASE CICE"/>
    <property type="match status" value="1"/>
</dbReference>
<evidence type="ECO:0000313" key="11">
    <source>
        <dbReference type="EMBL" id="KAK6186495.1"/>
    </source>
</evidence>
<dbReference type="SUPFAM" id="SSF53335">
    <property type="entry name" value="S-adenosyl-L-methionine-dependent methyltransferases"/>
    <property type="match status" value="1"/>
</dbReference>
<feature type="domain" description="O-methyltransferase dimerisation" evidence="10">
    <location>
        <begin position="22"/>
        <end position="100"/>
    </location>
</feature>
<evidence type="ECO:0000256" key="2">
    <source>
        <dbReference type="ARBA" id="ARBA00022679"/>
    </source>
</evidence>
<evidence type="ECO:0000256" key="4">
    <source>
        <dbReference type="ARBA" id="ARBA00037645"/>
    </source>
</evidence>
<evidence type="ECO:0000259" key="10">
    <source>
        <dbReference type="Pfam" id="PF08100"/>
    </source>
</evidence>
<dbReference type="EC" id="2.1.1.4" evidence="5"/>
<keyword evidence="12" id="KW-1185">Reference proteome</keyword>
<proteinExistence type="predicted"/>
<name>A0AAN8QAG7_PATCE</name>
<comment type="caution">
    <text evidence="11">The sequence shown here is derived from an EMBL/GenBank/DDBJ whole genome shotgun (WGS) entry which is preliminary data.</text>
</comment>
<dbReference type="InterPro" id="IPR012967">
    <property type="entry name" value="COMT_dimerisation"/>
</dbReference>
<evidence type="ECO:0000256" key="6">
    <source>
        <dbReference type="ARBA" id="ARBA00040730"/>
    </source>
</evidence>
<dbReference type="GO" id="GO:0017096">
    <property type="term" value="F:acetylserotonin O-methyltransferase activity"/>
    <property type="evidence" value="ECO:0007669"/>
    <property type="project" value="UniProtKB-EC"/>
</dbReference>
<keyword evidence="1" id="KW-0489">Methyltransferase</keyword>
<dbReference type="Gene3D" id="3.40.50.150">
    <property type="entry name" value="Vaccinia Virus protein VP39"/>
    <property type="match status" value="1"/>
</dbReference>
<sequence length="390" mass="43993">MAGDIQPELFSDPLADPIVKITDAAKKLKILGFVLEMGLFDELEQSSNWETVPTLAIKLGYDRDALQRILNTLVCFKLLDKKTTNGCTVYHNTSATSKYLISSKEPSLIHFIHSEINMVMAMYDTLPAVLRQGTTDNITEAFKRGKMDEIHMTSLTKQMNRTNLETKKVPMEIPLDKNQNPVPTNDKPKKKFSPINFMLTMNGLIAPTASVITKAFDLSGHKSLLDLGGGSGYLASEFVRAYPGLKAMVFDLPDTIKIARLQQDDEIKSRVLFVEGDFFKDNFPQADLIVLSHVIHNWERNKVDIILDKAFNRLPGGGEIIIAEKFLNEDKTGPETSILFDLSMCLFCKGRERTQKEYIQLLHNHGFRNIEAKIIDGINYHDVIIGRKPF</sequence>
<evidence type="ECO:0000256" key="5">
    <source>
        <dbReference type="ARBA" id="ARBA00039116"/>
    </source>
</evidence>
<evidence type="ECO:0000256" key="1">
    <source>
        <dbReference type="ARBA" id="ARBA00022603"/>
    </source>
</evidence>
<evidence type="ECO:0000256" key="3">
    <source>
        <dbReference type="ARBA" id="ARBA00022691"/>
    </source>
</evidence>
<evidence type="ECO:0000256" key="7">
    <source>
        <dbReference type="ARBA" id="ARBA00043054"/>
    </source>
</evidence>
<dbReference type="AlphaFoldDB" id="A0AAN8QAG7"/>
<dbReference type="PROSITE" id="PS51683">
    <property type="entry name" value="SAM_OMT_II"/>
    <property type="match status" value="1"/>
</dbReference>
<dbReference type="InterPro" id="IPR001077">
    <property type="entry name" value="COMT_C"/>
</dbReference>
<dbReference type="Pfam" id="PF08100">
    <property type="entry name" value="Dimerisation"/>
    <property type="match status" value="1"/>
</dbReference>